<dbReference type="AlphaFoldDB" id="A0A4Y7PK71"/>
<evidence type="ECO:0000313" key="2">
    <source>
        <dbReference type="Proteomes" id="UP000294933"/>
    </source>
</evidence>
<sequence>MDTPEVFAQVLIDDAINSLIRTIVPLSVGDICTCFEGGEGTGHRYSRPFCATLESRTYTFASAIVFRSVVTRGWSCEMAGDELQQLDEAVDSFQVHRRSLGEQQSTHDSTAPQGNVHIAYAFVNTCLRTLPTSSELSSLPRVPDVEDEVELALFGGRT</sequence>
<dbReference type="Proteomes" id="UP000294933">
    <property type="component" value="Unassembled WGS sequence"/>
</dbReference>
<gene>
    <name evidence="1" type="ORF">BD410DRAFT_844827</name>
</gene>
<accession>A0A4Y7PK71</accession>
<dbReference type="EMBL" id="ML170258">
    <property type="protein sequence ID" value="TDL15873.1"/>
    <property type="molecule type" value="Genomic_DNA"/>
</dbReference>
<keyword evidence="2" id="KW-1185">Reference proteome</keyword>
<proteinExistence type="predicted"/>
<evidence type="ECO:0000313" key="1">
    <source>
        <dbReference type="EMBL" id="TDL15873.1"/>
    </source>
</evidence>
<protein>
    <submittedName>
        <fullName evidence="1">Uncharacterized protein</fullName>
    </submittedName>
</protein>
<reference evidence="1 2" key="1">
    <citation type="submission" date="2018-06" db="EMBL/GenBank/DDBJ databases">
        <title>A transcriptomic atlas of mushroom development highlights an independent origin of complex multicellularity.</title>
        <authorList>
            <consortium name="DOE Joint Genome Institute"/>
            <person name="Krizsan K."/>
            <person name="Almasi E."/>
            <person name="Merenyi Z."/>
            <person name="Sahu N."/>
            <person name="Viragh M."/>
            <person name="Koszo T."/>
            <person name="Mondo S."/>
            <person name="Kiss B."/>
            <person name="Balint B."/>
            <person name="Kues U."/>
            <person name="Barry K."/>
            <person name="Hegedus J.C."/>
            <person name="Henrissat B."/>
            <person name="Johnson J."/>
            <person name="Lipzen A."/>
            <person name="Ohm R."/>
            <person name="Nagy I."/>
            <person name="Pangilinan J."/>
            <person name="Yan J."/>
            <person name="Xiong Y."/>
            <person name="Grigoriev I.V."/>
            <person name="Hibbett D.S."/>
            <person name="Nagy L.G."/>
        </authorList>
    </citation>
    <scope>NUCLEOTIDE SEQUENCE [LARGE SCALE GENOMIC DNA]</scope>
    <source>
        <strain evidence="1 2">SZMC22713</strain>
    </source>
</reference>
<organism evidence="1 2">
    <name type="scientific">Rickenella mellea</name>
    <dbReference type="NCBI Taxonomy" id="50990"/>
    <lineage>
        <taxon>Eukaryota</taxon>
        <taxon>Fungi</taxon>
        <taxon>Dikarya</taxon>
        <taxon>Basidiomycota</taxon>
        <taxon>Agaricomycotina</taxon>
        <taxon>Agaricomycetes</taxon>
        <taxon>Hymenochaetales</taxon>
        <taxon>Rickenellaceae</taxon>
        <taxon>Rickenella</taxon>
    </lineage>
</organism>
<name>A0A4Y7PK71_9AGAM</name>
<dbReference type="VEuPathDB" id="FungiDB:BD410DRAFT_844827"/>